<proteinExistence type="predicted"/>
<keyword evidence="2" id="KW-1185">Reference proteome</keyword>
<dbReference type="Proteomes" id="UP000664032">
    <property type="component" value="Unassembled WGS sequence"/>
</dbReference>
<gene>
    <name evidence="1" type="ORF">JR316_0007339</name>
</gene>
<reference evidence="1" key="1">
    <citation type="submission" date="2021-10" db="EMBL/GenBank/DDBJ databases">
        <title>Psilocybe cubensis genome.</title>
        <authorList>
            <person name="Mckernan K.J."/>
            <person name="Crawford S."/>
            <person name="Trippe A."/>
            <person name="Kane L.T."/>
            <person name="Mclaughlin S."/>
        </authorList>
    </citation>
    <scope>NUCLEOTIDE SEQUENCE</scope>
    <source>
        <strain evidence="1">MGC-MH-2018</strain>
    </source>
</reference>
<sequence>MNGLRTQPAQARRQVYVPKLDICSNCMLQSSKDGPQLRLCTGCQQAAYCSEECHRADWRKHKVQCKQTDRIIFDSFYPFLAYIAASFREPYNCAMHPALHLKVSNKIDINSQAHPLVHLEENGPSATPVFLSQDIRGTESWWPLAPSVRSMEKLWKRIANEGMLVATLLPICIALVSEIYTTSAIQPSQNTTPNRCARLNCCEKPVTDFGIVQGRAFVTGVDRLLYHLTDINYPWHGQDPDDHYRIYIRTSGNAEWYLDLGMYTFNMACVVDTAPYRKYNLAECSRTVPGYFVDKKWTKPCGAHSLLFEPKRYMSVLRDPRAHRISLSNDFGRESVADIVSMMEEIAGRRCRMHEIAYASEFLSLAIKALRQNMCTRDWVNFSPSPKVDFETDEDEEGVMDATPEKEALVRFTNRWAKKVKKGKETREHFSEVAHNLANLPQDVRLKKLGVQN</sequence>
<accession>A0ACB8H0F6</accession>
<dbReference type="EMBL" id="JAFIQS020000006">
    <property type="protein sequence ID" value="KAH9480739.1"/>
    <property type="molecule type" value="Genomic_DNA"/>
</dbReference>
<organism evidence="1 2">
    <name type="scientific">Psilocybe cubensis</name>
    <name type="common">Psychedelic mushroom</name>
    <name type="synonym">Stropharia cubensis</name>
    <dbReference type="NCBI Taxonomy" id="181762"/>
    <lineage>
        <taxon>Eukaryota</taxon>
        <taxon>Fungi</taxon>
        <taxon>Dikarya</taxon>
        <taxon>Basidiomycota</taxon>
        <taxon>Agaricomycotina</taxon>
        <taxon>Agaricomycetes</taxon>
        <taxon>Agaricomycetidae</taxon>
        <taxon>Agaricales</taxon>
        <taxon>Agaricineae</taxon>
        <taxon>Strophariaceae</taxon>
        <taxon>Psilocybe</taxon>
    </lineage>
</organism>
<evidence type="ECO:0000313" key="2">
    <source>
        <dbReference type="Proteomes" id="UP000664032"/>
    </source>
</evidence>
<evidence type="ECO:0000313" key="1">
    <source>
        <dbReference type="EMBL" id="KAH9480739.1"/>
    </source>
</evidence>
<name>A0ACB8H0F6_PSICU</name>
<comment type="caution">
    <text evidence="1">The sequence shown here is derived from an EMBL/GenBank/DDBJ whole genome shotgun (WGS) entry which is preliminary data.</text>
</comment>
<protein>
    <submittedName>
        <fullName evidence="1">SET domain-containing protein 14</fullName>
    </submittedName>
</protein>